<gene>
    <name evidence="4" type="ORF">D3C57_142645</name>
</gene>
<dbReference type="Proteomes" id="UP000281594">
    <property type="component" value="Unassembled WGS sequence"/>
</dbReference>
<evidence type="ECO:0000313" key="5">
    <source>
        <dbReference type="Proteomes" id="UP000281594"/>
    </source>
</evidence>
<dbReference type="RefSeq" id="WP_020865241.1">
    <property type="nucleotide sequence ID" value="NC_022785.1"/>
</dbReference>
<evidence type="ECO:0000313" key="4">
    <source>
        <dbReference type="EMBL" id="RLV76073.1"/>
    </source>
</evidence>
<dbReference type="Pfam" id="PF04412">
    <property type="entry name" value="AcnX"/>
    <property type="match status" value="1"/>
</dbReference>
<keyword evidence="2" id="KW-0456">Lyase</keyword>
<dbReference type="PANTHER" id="PTHR36577:SF3">
    <property type="entry name" value="DUF521 DOMAIN PROTEIN (AFU_ORTHOLOGUE AFUA_6G00490)"/>
    <property type="match status" value="1"/>
</dbReference>
<evidence type="ECO:0000256" key="1">
    <source>
        <dbReference type="ARBA" id="ARBA00023004"/>
    </source>
</evidence>
<protein>
    <recommendedName>
        <fullName evidence="3">Phosphomevalonate dehydratase large subunit-like domain-containing protein</fullName>
    </recommendedName>
</protein>
<dbReference type="STRING" id="1343740.M271_01040"/>
<comment type="caution">
    <text evidence="4">The sequence shown here is derived from an EMBL/GenBank/DDBJ whole genome shotgun (WGS) entry which is preliminary data.</text>
</comment>
<dbReference type="HOGENOM" id="CLU_018825_1_0_11"/>
<reference evidence="4 5" key="1">
    <citation type="journal article" date="2018" name="J. Biol. Chem.">
        <title>Discovery of the actinoplanic acid pathway in Streptomyces rapamycinicus reveals a genetically conserved synergism with rapamycin.</title>
        <authorList>
            <person name="Mrak P."/>
            <person name="Krastel P."/>
            <person name="Pivk Lukancic P."/>
            <person name="Tao J."/>
            <person name="Pistorius D."/>
            <person name="Moore C.M."/>
        </authorList>
    </citation>
    <scope>NUCLEOTIDE SEQUENCE [LARGE SCALE GENOMIC DNA]</scope>
    <source>
        <strain evidence="4 5">NRRL 5491</strain>
    </source>
</reference>
<dbReference type="EMBL" id="QYCY01000002">
    <property type="protein sequence ID" value="RLV76073.1"/>
    <property type="molecule type" value="Genomic_DNA"/>
</dbReference>
<dbReference type="eggNOG" id="COG1679">
    <property type="taxonomic scope" value="Bacteria"/>
</dbReference>
<evidence type="ECO:0000256" key="2">
    <source>
        <dbReference type="ARBA" id="ARBA00023239"/>
    </source>
</evidence>
<proteinExistence type="predicted"/>
<name>A0A0A0NBM9_STRRN</name>
<dbReference type="PANTHER" id="PTHR36577">
    <property type="entry name" value="DUF521 DOMAIN PROTEIN (AFU_ORTHOLOGUE AFUA_6G00490)"/>
    <property type="match status" value="1"/>
</dbReference>
<dbReference type="InterPro" id="IPR007506">
    <property type="entry name" value="PMDh-L-like_dom"/>
</dbReference>
<feature type="domain" description="Phosphomevalonate dehydratase large subunit-like" evidence="3">
    <location>
        <begin position="3"/>
        <end position="415"/>
    </location>
</feature>
<dbReference type="GO" id="GO:0016829">
    <property type="term" value="F:lyase activity"/>
    <property type="evidence" value="ECO:0007669"/>
    <property type="project" value="UniProtKB-KW"/>
</dbReference>
<organism evidence="4 5">
    <name type="scientific">Streptomyces rapamycinicus (strain ATCC 29253 / DSM 41530 / NRRL 5491 / AYB-994)</name>
    <name type="common">Streptomyces hygroscopicus (strain ATCC 29253)</name>
    <dbReference type="NCBI Taxonomy" id="1343740"/>
    <lineage>
        <taxon>Bacteria</taxon>
        <taxon>Bacillati</taxon>
        <taxon>Actinomycetota</taxon>
        <taxon>Actinomycetes</taxon>
        <taxon>Kitasatosporales</taxon>
        <taxon>Streptomycetaceae</taxon>
        <taxon>Streptomyces</taxon>
        <taxon>Streptomyces violaceusniger group</taxon>
    </lineage>
</organism>
<dbReference type="AlphaFoldDB" id="A0A0A0NBM9"/>
<sequence>MVALTDEEKAMRDGRDGDAVAAAMDLLIRYADALGAAHLCETRNVAGTNTQPSPAKTKLFEEGGWSKAFAVISLDCDDDIEVPRMKVPTCQLQHGFGDDALGIMPYSERNIELQADAESFYSSKGVNVLATCTPYQVGNLPTYGEHIAWMESSAVVYANSVLGARTNCEGGASTGSASITGRIPCWGNHLVENRYGSHLIESGLRMTGFQDWGLFGYFVGDAVQEARPVMVGDLGQPDLADLKHFGAAAASSGGVEMYHIPGRTPDAPTLEAAFGRAAPPGPLHYGEAERRAIYDSLNSIGNSEDVDFVLIGCPHASLEQIGRVARALEDRTLSAGTELWVMTPRALRAVSDRNGWTATIERAGGRVLTDSCPAMSRAAPTGTKVFATDSAKQAHYLPAILGIEAWFGTTEECVDAAVTGRWRGSLAPAAVVR</sequence>
<accession>A0A0A0NBM9</accession>
<evidence type="ECO:0000259" key="3">
    <source>
        <dbReference type="Pfam" id="PF04412"/>
    </source>
</evidence>
<keyword evidence="1" id="KW-0408">Iron</keyword>
<dbReference type="KEGG" id="src:M271_01040"/>